<dbReference type="OrthoDB" id="121051at2759"/>
<dbReference type="Proteomes" id="UP000290288">
    <property type="component" value="Unassembled WGS sequence"/>
</dbReference>
<keyword evidence="1" id="KW-0547">Nucleotide-binding</keyword>
<keyword evidence="2" id="KW-0067">ATP-binding</keyword>
<organism evidence="5 6">
    <name type="scientific">Candolleomyces aberdarensis</name>
    <dbReference type="NCBI Taxonomy" id="2316362"/>
    <lineage>
        <taxon>Eukaryota</taxon>
        <taxon>Fungi</taxon>
        <taxon>Dikarya</taxon>
        <taxon>Basidiomycota</taxon>
        <taxon>Agaricomycotina</taxon>
        <taxon>Agaricomycetes</taxon>
        <taxon>Agaricomycetidae</taxon>
        <taxon>Agaricales</taxon>
        <taxon>Agaricineae</taxon>
        <taxon>Psathyrellaceae</taxon>
        <taxon>Candolleomyces</taxon>
    </lineage>
</organism>
<evidence type="ECO:0000256" key="2">
    <source>
        <dbReference type="ARBA" id="ARBA00022840"/>
    </source>
</evidence>
<sequence>MRSFAHVACSAPTAYTKPKVLESGGGNLKFLEARHPCLEVQDDLIFMANDIHMEKGASEFQIITGPNMGGKSTYIRQTGVIALMAQIGSFVPCSEAEMPIFDSILCRVGAGDSQLKGVSTFMAEMLETATILRSATSDSLIIIDELGRGTSTYDGFGLAWAISEHIQCSGKVAKRGGRTTSVSKTKKE</sequence>
<comment type="caution">
    <text evidence="5">The sequence shown here is derived from an EMBL/GenBank/DDBJ whole genome shotgun (WGS) entry which is preliminary data.</text>
</comment>
<dbReference type="SMART" id="SM00534">
    <property type="entry name" value="MUTSac"/>
    <property type="match status" value="1"/>
</dbReference>
<keyword evidence="3" id="KW-0238">DNA-binding</keyword>
<dbReference type="PROSITE" id="PS00486">
    <property type="entry name" value="DNA_MISMATCH_REPAIR_2"/>
    <property type="match status" value="1"/>
</dbReference>
<feature type="domain" description="DNA mismatch repair proteins mutS family" evidence="4">
    <location>
        <begin position="139"/>
        <end position="155"/>
    </location>
</feature>
<dbReference type="Pfam" id="PF00488">
    <property type="entry name" value="MutS_V"/>
    <property type="match status" value="1"/>
</dbReference>
<dbReference type="GO" id="GO:0006298">
    <property type="term" value="P:mismatch repair"/>
    <property type="evidence" value="ECO:0007669"/>
    <property type="project" value="InterPro"/>
</dbReference>
<dbReference type="InterPro" id="IPR045076">
    <property type="entry name" value="MutS"/>
</dbReference>
<dbReference type="GO" id="GO:0005524">
    <property type="term" value="F:ATP binding"/>
    <property type="evidence" value="ECO:0007669"/>
    <property type="project" value="UniProtKB-KW"/>
</dbReference>
<proteinExistence type="predicted"/>
<dbReference type="InterPro" id="IPR000432">
    <property type="entry name" value="DNA_mismatch_repair_MutS_C"/>
</dbReference>
<dbReference type="GO" id="GO:0030983">
    <property type="term" value="F:mismatched DNA binding"/>
    <property type="evidence" value="ECO:0007669"/>
    <property type="project" value="InterPro"/>
</dbReference>
<accession>A0A4Q2DDI6</accession>
<reference evidence="5 6" key="1">
    <citation type="submission" date="2019-01" db="EMBL/GenBank/DDBJ databases">
        <title>Draft genome sequence of Psathyrella aberdarensis IHI B618.</title>
        <authorList>
            <person name="Buettner E."/>
            <person name="Kellner H."/>
        </authorList>
    </citation>
    <scope>NUCLEOTIDE SEQUENCE [LARGE SCALE GENOMIC DNA]</scope>
    <source>
        <strain evidence="5 6">IHI B618</strain>
    </source>
</reference>
<evidence type="ECO:0000313" key="6">
    <source>
        <dbReference type="Proteomes" id="UP000290288"/>
    </source>
</evidence>
<keyword evidence="6" id="KW-1185">Reference proteome</keyword>
<evidence type="ECO:0000256" key="1">
    <source>
        <dbReference type="ARBA" id="ARBA00022741"/>
    </source>
</evidence>
<dbReference type="STRING" id="2316362.A0A4Q2DDI6"/>
<evidence type="ECO:0000256" key="3">
    <source>
        <dbReference type="ARBA" id="ARBA00023125"/>
    </source>
</evidence>
<dbReference type="EMBL" id="SDEE01000425">
    <property type="protein sequence ID" value="RXW16565.1"/>
    <property type="molecule type" value="Genomic_DNA"/>
</dbReference>
<gene>
    <name evidence="5" type="ORF">EST38_g9299</name>
</gene>
<dbReference type="GO" id="GO:0006312">
    <property type="term" value="P:mitotic recombination"/>
    <property type="evidence" value="ECO:0007669"/>
    <property type="project" value="TreeGrafter"/>
</dbReference>
<evidence type="ECO:0000259" key="4">
    <source>
        <dbReference type="PROSITE" id="PS00486"/>
    </source>
</evidence>
<protein>
    <recommendedName>
        <fullName evidence="4">DNA mismatch repair proteins mutS family domain-containing protein</fullName>
    </recommendedName>
</protein>
<dbReference type="Gene3D" id="3.40.50.300">
    <property type="entry name" value="P-loop containing nucleotide triphosphate hydrolases"/>
    <property type="match status" value="1"/>
</dbReference>
<dbReference type="SUPFAM" id="SSF52540">
    <property type="entry name" value="P-loop containing nucleoside triphosphate hydrolases"/>
    <property type="match status" value="1"/>
</dbReference>
<dbReference type="GO" id="GO:0140664">
    <property type="term" value="F:ATP-dependent DNA damage sensor activity"/>
    <property type="evidence" value="ECO:0007669"/>
    <property type="project" value="InterPro"/>
</dbReference>
<dbReference type="PANTHER" id="PTHR11361:SF35">
    <property type="entry name" value="DNA MISMATCH REPAIR PROTEIN MSH2"/>
    <property type="match status" value="1"/>
</dbReference>
<evidence type="ECO:0000313" key="5">
    <source>
        <dbReference type="EMBL" id="RXW16565.1"/>
    </source>
</evidence>
<name>A0A4Q2DDI6_9AGAR</name>
<dbReference type="InterPro" id="IPR027417">
    <property type="entry name" value="P-loop_NTPase"/>
</dbReference>
<dbReference type="GO" id="GO:0032301">
    <property type="term" value="C:MutSalpha complex"/>
    <property type="evidence" value="ECO:0007669"/>
    <property type="project" value="TreeGrafter"/>
</dbReference>
<dbReference type="AlphaFoldDB" id="A0A4Q2DDI6"/>
<dbReference type="PANTHER" id="PTHR11361">
    <property type="entry name" value="DNA MISMATCH REPAIR PROTEIN MUTS FAMILY MEMBER"/>
    <property type="match status" value="1"/>
</dbReference>